<proteinExistence type="predicted"/>
<evidence type="ECO:0000313" key="1">
    <source>
        <dbReference type="EMBL" id="OGG15121.1"/>
    </source>
</evidence>
<protein>
    <submittedName>
        <fullName evidence="1">Uncharacterized protein</fullName>
    </submittedName>
</protein>
<dbReference type="STRING" id="1798375.A2773_04495"/>
<dbReference type="Proteomes" id="UP000177383">
    <property type="component" value="Unassembled WGS sequence"/>
</dbReference>
<evidence type="ECO:0000313" key="2">
    <source>
        <dbReference type="Proteomes" id="UP000177383"/>
    </source>
</evidence>
<name>A0A1F5ZRS3_9BACT</name>
<dbReference type="EMBL" id="MFJE01000005">
    <property type="protein sequence ID" value="OGG15121.1"/>
    <property type="molecule type" value="Genomic_DNA"/>
</dbReference>
<gene>
    <name evidence="1" type="ORF">A2773_04495</name>
</gene>
<dbReference type="AlphaFoldDB" id="A0A1F5ZRS3"/>
<sequence length="690" mass="79891">MKKVIWLSFFVLFFLIPIKTQAAKANFLIINQVRGNESCCHAGNLKLITEINQEKSLNSLPINWALRFDALLDDKIAENLSKSGEIGLLLEITPQLASASGVKYKGDPSGKDWYLAKNSFLIGYTQDERKKIIDTLFEQYYKNYHSYPSFTVSWMIDAWSLRYIYEKYHIVLHELTKEQYETDSYTLYGGIFNAPYYPSLNHPLIPADEEKLDLLIVRQTISDVIKNYGSSKAYYTSQPNDYRQSKEHLDFNYFQGLVDNALKQTNPNNLNIIGIENSPDFDKYIPEYFKQLNLIGSLKDKGKIALQKPSQYFANYKKIFPSNPAFYIQNISDDKKNGVIWYFGKTYRARIILKNSELILDDLRTFEFIEDPYKESPSISDYSYWIVPFLLDGSQMYTVSNDQKKYLKKIGLLNDLVLPDYVVDPYGISFGKGNFSLYENGQELDIYYEGNKKGIHLTPDKIIFDKKINPYLVTSKRIKMDELFQKDETTISHNKLPDLAFKLENNSLLMGWEFQNIFTPLFKLDTINESYELSVVSIKNLEHLNIIFQPERAALPLNKSKTVIYWNNKDAIAGRNPIRIFLLPLNILSRPTKIRRIEVTSNNTSNLNITYPQDYSYKITPWFVDISSEAIGSSFISIKADEVTLAENVTIVFHANCSKRFQYCLNHPGELVYFIKTIISEQVSKLKPES</sequence>
<reference evidence="1 2" key="1">
    <citation type="journal article" date="2016" name="Nat. Commun.">
        <title>Thousands of microbial genomes shed light on interconnected biogeochemical processes in an aquifer system.</title>
        <authorList>
            <person name="Anantharaman K."/>
            <person name="Brown C.T."/>
            <person name="Hug L.A."/>
            <person name="Sharon I."/>
            <person name="Castelle C.J."/>
            <person name="Probst A.J."/>
            <person name="Thomas B.C."/>
            <person name="Singh A."/>
            <person name="Wilkins M.J."/>
            <person name="Karaoz U."/>
            <person name="Brodie E.L."/>
            <person name="Williams K.H."/>
            <person name="Hubbard S.S."/>
            <person name="Banfield J.F."/>
        </authorList>
    </citation>
    <scope>NUCLEOTIDE SEQUENCE [LARGE SCALE GENOMIC DNA]</scope>
</reference>
<dbReference type="Gene3D" id="3.20.20.510">
    <property type="entry name" value="Uncharacterised protein PF12979, DUF3863"/>
    <property type="match status" value="1"/>
</dbReference>
<organism evidence="1 2">
    <name type="scientific">Candidatus Gottesmanbacteria bacterium RIFCSPHIGHO2_01_FULL_39_10</name>
    <dbReference type="NCBI Taxonomy" id="1798375"/>
    <lineage>
        <taxon>Bacteria</taxon>
        <taxon>Candidatus Gottesmaniibacteriota</taxon>
    </lineage>
</organism>
<accession>A0A1F5ZRS3</accession>
<comment type="caution">
    <text evidence="1">The sequence shown here is derived from an EMBL/GenBank/DDBJ whole genome shotgun (WGS) entry which is preliminary data.</text>
</comment>